<evidence type="ECO:0000313" key="2">
    <source>
        <dbReference type="EMBL" id="OJZ85268.1"/>
    </source>
</evidence>
<reference evidence="3" key="1">
    <citation type="journal article" date="2017" name="Genome Biol.">
        <title>Comparative genomics reveals high biological diversity and specific adaptations in the industrially and medically important fungal genus Aspergillus.</title>
        <authorList>
            <person name="de Vries R.P."/>
            <person name="Riley R."/>
            <person name="Wiebenga A."/>
            <person name="Aguilar-Osorio G."/>
            <person name="Amillis S."/>
            <person name="Uchima C.A."/>
            <person name="Anderluh G."/>
            <person name="Asadollahi M."/>
            <person name="Askin M."/>
            <person name="Barry K."/>
            <person name="Battaglia E."/>
            <person name="Bayram O."/>
            <person name="Benocci T."/>
            <person name="Braus-Stromeyer S.A."/>
            <person name="Caldana C."/>
            <person name="Canovas D."/>
            <person name="Cerqueira G.C."/>
            <person name="Chen F."/>
            <person name="Chen W."/>
            <person name="Choi C."/>
            <person name="Clum A."/>
            <person name="Dos Santos R.A."/>
            <person name="Damasio A.R."/>
            <person name="Diallinas G."/>
            <person name="Emri T."/>
            <person name="Fekete E."/>
            <person name="Flipphi M."/>
            <person name="Freyberg S."/>
            <person name="Gallo A."/>
            <person name="Gournas C."/>
            <person name="Habgood R."/>
            <person name="Hainaut M."/>
            <person name="Harispe M.L."/>
            <person name="Henrissat B."/>
            <person name="Hilden K.S."/>
            <person name="Hope R."/>
            <person name="Hossain A."/>
            <person name="Karabika E."/>
            <person name="Karaffa L."/>
            <person name="Karanyi Z."/>
            <person name="Krasevec N."/>
            <person name="Kuo A."/>
            <person name="Kusch H."/>
            <person name="LaButti K."/>
            <person name="Lagendijk E.L."/>
            <person name="Lapidus A."/>
            <person name="Levasseur A."/>
            <person name="Lindquist E."/>
            <person name="Lipzen A."/>
            <person name="Logrieco A.F."/>
            <person name="MacCabe A."/>
            <person name="Maekelae M.R."/>
            <person name="Malavazi I."/>
            <person name="Melin P."/>
            <person name="Meyer V."/>
            <person name="Mielnichuk N."/>
            <person name="Miskei M."/>
            <person name="Molnar A.P."/>
            <person name="Mule G."/>
            <person name="Ngan C.Y."/>
            <person name="Orejas M."/>
            <person name="Orosz E."/>
            <person name="Ouedraogo J.P."/>
            <person name="Overkamp K.M."/>
            <person name="Park H.-S."/>
            <person name="Perrone G."/>
            <person name="Piumi F."/>
            <person name="Punt P.J."/>
            <person name="Ram A.F."/>
            <person name="Ramon A."/>
            <person name="Rauscher S."/>
            <person name="Record E."/>
            <person name="Riano-Pachon D.M."/>
            <person name="Robert V."/>
            <person name="Roehrig J."/>
            <person name="Ruller R."/>
            <person name="Salamov A."/>
            <person name="Salih N.S."/>
            <person name="Samson R.A."/>
            <person name="Sandor E."/>
            <person name="Sanguinetti M."/>
            <person name="Schuetze T."/>
            <person name="Sepcic K."/>
            <person name="Shelest E."/>
            <person name="Sherlock G."/>
            <person name="Sophianopoulou V."/>
            <person name="Squina F.M."/>
            <person name="Sun H."/>
            <person name="Susca A."/>
            <person name="Todd R.B."/>
            <person name="Tsang A."/>
            <person name="Unkles S.E."/>
            <person name="van de Wiele N."/>
            <person name="van Rossen-Uffink D."/>
            <person name="Oliveira J.V."/>
            <person name="Vesth T.C."/>
            <person name="Visser J."/>
            <person name="Yu J.-H."/>
            <person name="Zhou M."/>
            <person name="Andersen M.R."/>
            <person name="Archer D.B."/>
            <person name="Baker S.E."/>
            <person name="Benoit I."/>
            <person name="Brakhage A.A."/>
            <person name="Braus G.H."/>
            <person name="Fischer R."/>
            <person name="Frisvad J.C."/>
            <person name="Goldman G.H."/>
            <person name="Houbraken J."/>
            <person name="Oakley B."/>
            <person name="Pocsi I."/>
            <person name="Scazzocchio C."/>
            <person name="Seiboth B."/>
            <person name="vanKuyk P.A."/>
            <person name="Wortman J."/>
            <person name="Dyer P.S."/>
            <person name="Grigoriev I.V."/>
        </authorList>
    </citation>
    <scope>NUCLEOTIDE SEQUENCE [LARGE SCALE GENOMIC DNA]</scope>
    <source>
        <strain evidence="3">CBS 106.47</strain>
    </source>
</reference>
<accession>A0A1M3TES7</accession>
<feature type="region of interest" description="Disordered" evidence="1">
    <location>
        <begin position="76"/>
        <end position="112"/>
    </location>
</feature>
<dbReference type="VEuPathDB" id="FungiDB:ASPFODRAFT_655907"/>
<evidence type="ECO:0000256" key="1">
    <source>
        <dbReference type="SAM" id="MobiDB-lite"/>
    </source>
</evidence>
<dbReference type="EMBL" id="KV878243">
    <property type="protein sequence ID" value="OJZ85268.1"/>
    <property type="molecule type" value="Genomic_DNA"/>
</dbReference>
<organism evidence="2 3">
    <name type="scientific">Aspergillus luchuensis (strain CBS 106.47)</name>
    <dbReference type="NCBI Taxonomy" id="1137211"/>
    <lineage>
        <taxon>Eukaryota</taxon>
        <taxon>Fungi</taxon>
        <taxon>Dikarya</taxon>
        <taxon>Ascomycota</taxon>
        <taxon>Pezizomycotina</taxon>
        <taxon>Eurotiomycetes</taxon>
        <taxon>Eurotiomycetidae</taxon>
        <taxon>Eurotiales</taxon>
        <taxon>Aspergillaceae</taxon>
        <taxon>Aspergillus</taxon>
        <taxon>Aspergillus subgen. Circumdati</taxon>
    </lineage>
</organism>
<sequence>MSKTPNLSNTFLNQTFRRLIPLYQHHDHHHVIKKTISMTSEHKSSRHTSETKSVCAPQPKQTTYELTNYKRSDAVQGVDESSRLASEDRWAGVISSPSRGRSDSGQARPVCS</sequence>
<feature type="compositionally biased region" description="Basic and acidic residues" evidence="1">
    <location>
        <begin position="80"/>
        <end position="90"/>
    </location>
</feature>
<feature type="compositionally biased region" description="Basic and acidic residues" evidence="1">
    <location>
        <begin position="40"/>
        <end position="50"/>
    </location>
</feature>
<proteinExistence type="predicted"/>
<protein>
    <submittedName>
        <fullName evidence="2">Uncharacterized protein</fullName>
    </submittedName>
</protein>
<feature type="region of interest" description="Disordered" evidence="1">
    <location>
        <begin position="36"/>
        <end position="58"/>
    </location>
</feature>
<dbReference type="Proteomes" id="UP000184063">
    <property type="component" value="Unassembled WGS sequence"/>
</dbReference>
<feature type="compositionally biased region" description="Polar residues" evidence="1">
    <location>
        <begin position="95"/>
        <end position="105"/>
    </location>
</feature>
<evidence type="ECO:0000313" key="3">
    <source>
        <dbReference type="Proteomes" id="UP000184063"/>
    </source>
</evidence>
<dbReference type="AlphaFoldDB" id="A0A1M3TES7"/>
<gene>
    <name evidence="2" type="ORF">ASPFODRAFT_655907</name>
</gene>
<name>A0A1M3TES7_ASPLC</name>